<evidence type="ECO:0000313" key="1">
    <source>
        <dbReference type="EMBL" id="KAH3697180.1"/>
    </source>
</evidence>
<dbReference type="Proteomes" id="UP000828390">
    <property type="component" value="Unassembled WGS sequence"/>
</dbReference>
<proteinExistence type="predicted"/>
<dbReference type="AlphaFoldDB" id="A0A9D4BIQ7"/>
<keyword evidence="2" id="KW-1185">Reference proteome</keyword>
<organism evidence="1 2">
    <name type="scientific">Dreissena polymorpha</name>
    <name type="common">Zebra mussel</name>
    <name type="synonym">Mytilus polymorpha</name>
    <dbReference type="NCBI Taxonomy" id="45954"/>
    <lineage>
        <taxon>Eukaryota</taxon>
        <taxon>Metazoa</taxon>
        <taxon>Spiralia</taxon>
        <taxon>Lophotrochozoa</taxon>
        <taxon>Mollusca</taxon>
        <taxon>Bivalvia</taxon>
        <taxon>Autobranchia</taxon>
        <taxon>Heteroconchia</taxon>
        <taxon>Euheterodonta</taxon>
        <taxon>Imparidentia</taxon>
        <taxon>Neoheterodontei</taxon>
        <taxon>Myida</taxon>
        <taxon>Dreissenoidea</taxon>
        <taxon>Dreissenidae</taxon>
        <taxon>Dreissena</taxon>
    </lineage>
</organism>
<accession>A0A9D4BIQ7</accession>
<comment type="caution">
    <text evidence="1">The sequence shown here is derived from an EMBL/GenBank/DDBJ whole genome shotgun (WGS) entry which is preliminary data.</text>
</comment>
<protein>
    <submittedName>
        <fullName evidence="1">Uncharacterized protein</fullName>
    </submittedName>
</protein>
<dbReference type="EMBL" id="JAIWYP010000016">
    <property type="protein sequence ID" value="KAH3697180.1"/>
    <property type="molecule type" value="Genomic_DNA"/>
</dbReference>
<sequence>MGDRKTPGDRKTLVSIHGTNEMRTLGDKNLKLNMAEVGEVVVLKRKLLRCNSHQSINRSHDFYLYNDWLMPKRAFKVTLH</sequence>
<gene>
    <name evidence="1" type="ORF">DPMN_084669</name>
</gene>
<name>A0A9D4BIQ7_DREPO</name>
<evidence type="ECO:0000313" key="2">
    <source>
        <dbReference type="Proteomes" id="UP000828390"/>
    </source>
</evidence>
<reference evidence="1" key="2">
    <citation type="submission" date="2020-11" db="EMBL/GenBank/DDBJ databases">
        <authorList>
            <person name="McCartney M.A."/>
            <person name="Auch B."/>
            <person name="Kono T."/>
            <person name="Mallez S."/>
            <person name="Becker A."/>
            <person name="Gohl D.M."/>
            <person name="Silverstein K.A.T."/>
            <person name="Koren S."/>
            <person name="Bechman K.B."/>
            <person name="Herman A."/>
            <person name="Abrahante J.E."/>
            <person name="Garbe J."/>
        </authorList>
    </citation>
    <scope>NUCLEOTIDE SEQUENCE</scope>
    <source>
        <strain evidence="1">Duluth1</strain>
        <tissue evidence="1">Whole animal</tissue>
    </source>
</reference>
<reference evidence="1" key="1">
    <citation type="journal article" date="2019" name="bioRxiv">
        <title>The Genome of the Zebra Mussel, Dreissena polymorpha: A Resource for Invasive Species Research.</title>
        <authorList>
            <person name="McCartney M.A."/>
            <person name="Auch B."/>
            <person name="Kono T."/>
            <person name="Mallez S."/>
            <person name="Zhang Y."/>
            <person name="Obille A."/>
            <person name="Becker A."/>
            <person name="Abrahante J.E."/>
            <person name="Garbe J."/>
            <person name="Badalamenti J.P."/>
            <person name="Herman A."/>
            <person name="Mangelson H."/>
            <person name="Liachko I."/>
            <person name="Sullivan S."/>
            <person name="Sone E.D."/>
            <person name="Koren S."/>
            <person name="Silverstein K.A.T."/>
            <person name="Beckman K.B."/>
            <person name="Gohl D.M."/>
        </authorList>
    </citation>
    <scope>NUCLEOTIDE SEQUENCE</scope>
    <source>
        <strain evidence="1">Duluth1</strain>
        <tissue evidence="1">Whole animal</tissue>
    </source>
</reference>